<evidence type="ECO:0000313" key="1">
    <source>
        <dbReference type="EMBL" id="ORY44862.1"/>
    </source>
</evidence>
<comment type="caution">
    <text evidence="1">The sequence shown here is derived from an EMBL/GenBank/DDBJ whole genome shotgun (WGS) entry which is preliminary data.</text>
</comment>
<keyword evidence="2" id="KW-1185">Reference proteome</keyword>
<dbReference type="OrthoDB" id="2133655at2759"/>
<gene>
    <name evidence="1" type="ORF">BCR33DRAFT_765882</name>
</gene>
<proteinExistence type="predicted"/>
<dbReference type="AlphaFoldDB" id="A0A1Y2CCU7"/>
<dbReference type="EMBL" id="MCGO01000021">
    <property type="protein sequence ID" value="ORY44862.1"/>
    <property type="molecule type" value="Genomic_DNA"/>
</dbReference>
<reference evidence="1 2" key="1">
    <citation type="submission" date="2016-07" db="EMBL/GenBank/DDBJ databases">
        <title>Pervasive Adenine N6-methylation of Active Genes in Fungi.</title>
        <authorList>
            <consortium name="DOE Joint Genome Institute"/>
            <person name="Mondo S.J."/>
            <person name="Dannebaum R.O."/>
            <person name="Kuo R.C."/>
            <person name="Labutti K."/>
            <person name="Haridas S."/>
            <person name="Kuo A."/>
            <person name="Salamov A."/>
            <person name="Ahrendt S.R."/>
            <person name="Lipzen A."/>
            <person name="Sullivan W."/>
            <person name="Andreopoulos W.B."/>
            <person name="Clum A."/>
            <person name="Lindquist E."/>
            <person name="Daum C."/>
            <person name="Ramamoorthy G.K."/>
            <person name="Gryganskyi A."/>
            <person name="Culley D."/>
            <person name="Magnuson J.K."/>
            <person name="James T.Y."/>
            <person name="O'Malley M.A."/>
            <person name="Stajich J.E."/>
            <person name="Spatafora J.W."/>
            <person name="Visel A."/>
            <person name="Grigoriev I.V."/>
        </authorList>
    </citation>
    <scope>NUCLEOTIDE SEQUENCE [LARGE SCALE GENOMIC DNA]</scope>
    <source>
        <strain evidence="1 2">JEL800</strain>
    </source>
</reference>
<organism evidence="1 2">
    <name type="scientific">Rhizoclosmatium globosum</name>
    <dbReference type="NCBI Taxonomy" id="329046"/>
    <lineage>
        <taxon>Eukaryota</taxon>
        <taxon>Fungi</taxon>
        <taxon>Fungi incertae sedis</taxon>
        <taxon>Chytridiomycota</taxon>
        <taxon>Chytridiomycota incertae sedis</taxon>
        <taxon>Chytridiomycetes</taxon>
        <taxon>Chytridiales</taxon>
        <taxon>Chytriomycetaceae</taxon>
        <taxon>Rhizoclosmatium</taxon>
    </lineage>
</organism>
<evidence type="ECO:0000313" key="2">
    <source>
        <dbReference type="Proteomes" id="UP000193642"/>
    </source>
</evidence>
<sequence>MSAGPESVAAVYPLVSQGTVYGVGETNALSWTNNVTASADIVNVRLDLGTGSATSVTTLYSVATLPWPATSCYEWTPAADLSTTAQYTFTFQGLDKNNKTISTNYVTWFNIAAPGSAGYPTATKCGASVPVPVPAPAPIPATASAPAAAAVTTTKSNGFISSFSLVASAIASFALF</sequence>
<name>A0A1Y2CCU7_9FUNG</name>
<dbReference type="Proteomes" id="UP000193642">
    <property type="component" value="Unassembled WGS sequence"/>
</dbReference>
<protein>
    <submittedName>
        <fullName evidence="1">Uncharacterized protein</fullName>
    </submittedName>
</protein>
<accession>A0A1Y2CCU7</accession>